<dbReference type="PRINTS" id="PR00385">
    <property type="entry name" value="P450"/>
</dbReference>
<evidence type="ECO:0000256" key="5">
    <source>
        <dbReference type="ARBA" id="ARBA00022617"/>
    </source>
</evidence>
<dbReference type="InterPro" id="IPR001128">
    <property type="entry name" value="Cyt_P450"/>
</dbReference>
<evidence type="ECO:0000256" key="7">
    <source>
        <dbReference type="ARBA" id="ARBA00022824"/>
    </source>
</evidence>
<comment type="subcellular location">
    <subcellularLocation>
        <location evidence="3">Endoplasmic reticulum membrane</location>
        <topology evidence="3">Peripheral membrane protein</topology>
    </subcellularLocation>
    <subcellularLocation>
        <location evidence="2">Microsome membrane</location>
        <topology evidence="2">Peripheral membrane protein</topology>
    </subcellularLocation>
</comment>
<feature type="transmembrane region" description="Helical" evidence="15">
    <location>
        <begin position="6"/>
        <end position="22"/>
    </location>
</feature>
<evidence type="ECO:0000256" key="2">
    <source>
        <dbReference type="ARBA" id="ARBA00004174"/>
    </source>
</evidence>
<dbReference type="EMBL" id="OU963864">
    <property type="protein sequence ID" value="CAH0386850.1"/>
    <property type="molecule type" value="Genomic_DNA"/>
</dbReference>
<keyword evidence="15" id="KW-1133">Transmembrane helix</keyword>
<dbReference type="GO" id="GO:0005789">
    <property type="term" value="C:endoplasmic reticulum membrane"/>
    <property type="evidence" value="ECO:0007669"/>
    <property type="project" value="UniProtKB-SubCell"/>
</dbReference>
<dbReference type="Proteomes" id="UP001152759">
    <property type="component" value="Chromosome 3"/>
</dbReference>
<evidence type="ECO:0000313" key="16">
    <source>
        <dbReference type="EMBL" id="CAH0386850.1"/>
    </source>
</evidence>
<evidence type="ECO:0000256" key="13">
    <source>
        <dbReference type="PIRSR" id="PIRSR602401-1"/>
    </source>
</evidence>
<dbReference type="InterPro" id="IPR036396">
    <property type="entry name" value="Cyt_P450_sf"/>
</dbReference>
<name>A0A9P0A8C1_BEMTA</name>
<keyword evidence="11 14" id="KW-0503">Monooxygenase</keyword>
<evidence type="ECO:0000256" key="1">
    <source>
        <dbReference type="ARBA" id="ARBA00001971"/>
    </source>
</evidence>
<organism evidence="16 17">
    <name type="scientific">Bemisia tabaci</name>
    <name type="common">Sweetpotato whitefly</name>
    <name type="synonym">Aleurodes tabaci</name>
    <dbReference type="NCBI Taxonomy" id="7038"/>
    <lineage>
        <taxon>Eukaryota</taxon>
        <taxon>Metazoa</taxon>
        <taxon>Ecdysozoa</taxon>
        <taxon>Arthropoda</taxon>
        <taxon>Hexapoda</taxon>
        <taxon>Insecta</taxon>
        <taxon>Pterygota</taxon>
        <taxon>Neoptera</taxon>
        <taxon>Paraneoptera</taxon>
        <taxon>Hemiptera</taxon>
        <taxon>Sternorrhyncha</taxon>
        <taxon>Aleyrodoidea</taxon>
        <taxon>Aleyrodidae</taxon>
        <taxon>Aleyrodinae</taxon>
        <taxon>Bemisia</taxon>
    </lineage>
</organism>
<evidence type="ECO:0000256" key="9">
    <source>
        <dbReference type="ARBA" id="ARBA00023002"/>
    </source>
</evidence>
<dbReference type="InterPro" id="IPR050476">
    <property type="entry name" value="Insect_CytP450_Detox"/>
</dbReference>
<evidence type="ECO:0000313" key="17">
    <source>
        <dbReference type="Proteomes" id="UP001152759"/>
    </source>
</evidence>
<dbReference type="GO" id="GO:0016705">
    <property type="term" value="F:oxidoreductase activity, acting on paired donors, with incorporation or reduction of molecular oxygen"/>
    <property type="evidence" value="ECO:0007669"/>
    <property type="project" value="InterPro"/>
</dbReference>
<evidence type="ECO:0000256" key="14">
    <source>
        <dbReference type="RuleBase" id="RU000461"/>
    </source>
</evidence>
<sequence>MFLSLTLNLILCAAVLLWYFIYRYQKKYDYWRDLGVPFVGKSGDIIYETRKHKSFAIQDRYNELAPYSFGGIFQAAKPYLLVRDPELIQRILVRDFSHFTDRGIAFHEEIDPLNANLFNLGGQRWKKIRSKLVPIFSTGKLRSMFSKTEQCVLALNRYLSDKLKNSSEFEVRELMQKLTTQVIGTCVFGFDVDSISDEDTEFRKLERPLTPGPLKFRLRQILRSIHPRMLVWLRWKGFNKEVEDFVMNVTREAVKNGEVNRNKRNDLIQLMANLQHEERRELQDRTTETFADPLFTDHILAAQLFIFFLAGYDTTATTLANCLYELALNPGIMDRLRAEVQTICDANCGKLDYDALNRMPYMDCIINETLRKYPPVGWLDRLCVKNYTLPDASLQIKENLNILIPVYALHHDPQFFPEPHKFDPERFNEDNRSNIIPGTFLPFGDGPRICIGNRFALMEIRAALAFFVNNFSLHPTSRTEVPLSINNNSILSLPARGVHLKIKKRKME</sequence>
<dbReference type="FunFam" id="1.10.630.10:FF:000042">
    <property type="entry name" value="Cytochrome P450"/>
    <property type="match status" value="1"/>
</dbReference>
<evidence type="ECO:0000256" key="3">
    <source>
        <dbReference type="ARBA" id="ARBA00004406"/>
    </source>
</evidence>
<dbReference type="PROSITE" id="PS00086">
    <property type="entry name" value="CYTOCHROME_P450"/>
    <property type="match status" value="1"/>
</dbReference>
<dbReference type="CDD" id="cd11056">
    <property type="entry name" value="CYP6-like"/>
    <property type="match status" value="1"/>
</dbReference>
<dbReference type="PANTHER" id="PTHR24292">
    <property type="entry name" value="CYTOCHROME P450"/>
    <property type="match status" value="1"/>
</dbReference>
<evidence type="ECO:0000256" key="8">
    <source>
        <dbReference type="ARBA" id="ARBA00022848"/>
    </source>
</evidence>
<keyword evidence="15" id="KW-0812">Transmembrane</keyword>
<dbReference type="InterPro" id="IPR002401">
    <property type="entry name" value="Cyt_P450_E_grp-I"/>
</dbReference>
<evidence type="ECO:0008006" key="18">
    <source>
        <dbReference type="Google" id="ProtNLM"/>
    </source>
</evidence>
<dbReference type="InterPro" id="IPR017972">
    <property type="entry name" value="Cyt_P450_CS"/>
</dbReference>
<gene>
    <name evidence="16" type="ORF">BEMITA_LOCUS5916</name>
</gene>
<dbReference type="SUPFAM" id="SSF48264">
    <property type="entry name" value="Cytochrome P450"/>
    <property type="match status" value="1"/>
</dbReference>
<keyword evidence="9 14" id="KW-0560">Oxidoreductase</keyword>
<dbReference type="PRINTS" id="PR00463">
    <property type="entry name" value="EP450I"/>
</dbReference>
<proteinExistence type="inferred from homology"/>
<comment type="similarity">
    <text evidence="4 14">Belongs to the cytochrome P450 family.</text>
</comment>
<keyword evidence="5 13" id="KW-0349">Heme</keyword>
<keyword evidence="17" id="KW-1185">Reference proteome</keyword>
<evidence type="ECO:0000256" key="15">
    <source>
        <dbReference type="SAM" id="Phobius"/>
    </source>
</evidence>
<feature type="binding site" description="axial binding residue" evidence="13">
    <location>
        <position position="450"/>
    </location>
    <ligand>
        <name>heme</name>
        <dbReference type="ChEBI" id="CHEBI:30413"/>
    </ligand>
    <ligandPart>
        <name>Fe</name>
        <dbReference type="ChEBI" id="CHEBI:18248"/>
    </ligandPart>
</feature>
<reference evidence="16" key="1">
    <citation type="submission" date="2021-12" db="EMBL/GenBank/DDBJ databases">
        <authorList>
            <person name="King R."/>
        </authorList>
    </citation>
    <scope>NUCLEOTIDE SEQUENCE</scope>
</reference>
<evidence type="ECO:0000256" key="12">
    <source>
        <dbReference type="ARBA" id="ARBA00023136"/>
    </source>
</evidence>
<dbReference type="AlphaFoldDB" id="A0A9P0A8C1"/>
<keyword evidence="7" id="KW-0256">Endoplasmic reticulum</keyword>
<accession>A0A9P0A8C1</accession>
<dbReference type="GO" id="GO:0020037">
    <property type="term" value="F:heme binding"/>
    <property type="evidence" value="ECO:0007669"/>
    <property type="project" value="InterPro"/>
</dbReference>
<evidence type="ECO:0000256" key="4">
    <source>
        <dbReference type="ARBA" id="ARBA00010617"/>
    </source>
</evidence>
<keyword evidence="10 13" id="KW-0408">Iron</keyword>
<keyword evidence="6 13" id="KW-0479">Metal-binding</keyword>
<keyword evidence="8" id="KW-0492">Microsome</keyword>
<keyword evidence="12 15" id="KW-0472">Membrane</keyword>
<evidence type="ECO:0000256" key="10">
    <source>
        <dbReference type="ARBA" id="ARBA00023004"/>
    </source>
</evidence>
<dbReference type="GO" id="GO:0005506">
    <property type="term" value="F:iron ion binding"/>
    <property type="evidence" value="ECO:0007669"/>
    <property type="project" value="InterPro"/>
</dbReference>
<dbReference type="Pfam" id="PF00067">
    <property type="entry name" value="p450"/>
    <property type="match status" value="1"/>
</dbReference>
<dbReference type="Gene3D" id="1.10.630.10">
    <property type="entry name" value="Cytochrome P450"/>
    <property type="match status" value="1"/>
</dbReference>
<dbReference type="PANTHER" id="PTHR24292:SF103">
    <property type="entry name" value="CYTOCHROME P450 6BS1"/>
    <property type="match status" value="1"/>
</dbReference>
<dbReference type="KEGG" id="btab:109043948"/>
<comment type="cofactor">
    <cofactor evidence="1 13">
        <name>heme</name>
        <dbReference type="ChEBI" id="CHEBI:30413"/>
    </cofactor>
</comment>
<evidence type="ECO:0000256" key="11">
    <source>
        <dbReference type="ARBA" id="ARBA00023033"/>
    </source>
</evidence>
<dbReference type="GO" id="GO:0004497">
    <property type="term" value="F:monooxygenase activity"/>
    <property type="evidence" value="ECO:0007669"/>
    <property type="project" value="UniProtKB-KW"/>
</dbReference>
<evidence type="ECO:0000256" key="6">
    <source>
        <dbReference type="ARBA" id="ARBA00022723"/>
    </source>
</evidence>
<protein>
    <recommendedName>
        <fullName evidence="18">Cytochrome P450</fullName>
    </recommendedName>
</protein>